<dbReference type="EMBL" id="RQVS01000001">
    <property type="protein sequence ID" value="RRJ88611.1"/>
    <property type="molecule type" value="Genomic_DNA"/>
</dbReference>
<evidence type="ECO:0000313" key="5">
    <source>
        <dbReference type="Proteomes" id="UP000274391"/>
    </source>
</evidence>
<keyword evidence="1 4" id="KW-0808">Transferase</keyword>
<dbReference type="PROSITE" id="PS51186">
    <property type="entry name" value="GNAT"/>
    <property type="match status" value="1"/>
</dbReference>
<dbReference type="Proteomes" id="UP000274391">
    <property type="component" value="Unassembled WGS sequence"/>
</dbReference>
<name>A0A3P3W0L8_9MICO</name>
<dbReference type="GO" id="GO:0016747">
    <property type="term" value="F:acyltransferase activity, transferring groups other than amino-acyl groups"/>
    <property type="evidence" value="ECO:0007669"/>
    <property type="project" value="InterPro"/>
</dbReference>
<dbReference type="InterPro" id="IPR050832">
    <property type="entry name" value="Bact_Acetyltransf"/>
</dbReference>
<feature type="domain" description="N-acetyltransferase" evidence="3">
    <location>
        <begin position="23"/>
        <end position="163"/>
    </location>
</feature>
<dbReference type="SUPFAM" id="SSF55729">
    <property type="entry name" value="Acyl-CoA N-acyltransferases (Nat)"/>
    <property type="match status" value="1"/>
</dbReference>
<evidence type="ECO:0000313" key="4">
    <source>
        <dbReference type="EMBL" id="RRJ88611.1"/>
    </source>
</evidence>
<dbReference type="AlphaFoldDB" id="A0A3P3W0L8"/>
<organism evidence="4 5">
    <name type="scientific">Gulosibacter macacae</name>
    <dbReference type="NCBI Taxonomy" id="2488791"/>
    <lineage>
        <taxon>Bacteria</taxon>
        <taxon>Bacillati</taxon>
        <taxon>Actinomycetota</taxon>
        <taxon>Actinomycetes</taxon>
        <taxon>Micrococcales</taxon>
        <taxon>Microbacteriaceae</taxon>
        <taxon>Gulosibacter</taxon>
    </lineage>
</organism>
<dbReference type="PANTHER" id="PTHR43877:SF2">
    <property type="entry name" value="AMINOALKYLPHOSPHONATE N-ACETYLTRANSFERASE-RELATED"/>
    <property type="match status" value="1"/>
</dbReference>
<evidence type="ECO:0000256" key="2">
    <source>
        <dbReference type="ARBA" id="ARBA00023315"/>
    </source>
</evidence>
<sequence>MATAEVSARHAYAAEQLTASHAGEILTLQRAAYLTEAAAHNDFDLPPLTQTLSELVDELGSDDVIALGMRDDTRLVGAVRLRRVGTAVELGRLTVAPDRQGQGIGTFLLAEAERAFLEAREMRLFTGEHSLANIRLYERVGYNETERTPVGTYSLVHFTKPLR</sequence>
<reference evidence="4 5" key="1">
    <citation type="submission" date="2018-11" db="EMBL/GenBank/DDBJ databases">
        <title>YIM 102482-1 draft genome.</title>
        <authorList>
            <person name="Li G."/>
            <person name="Jiang Y."/>
        </authorList>
    </citation>
    <scope>NUCLEOTIDE SEQUENCE [LARGE SCALE GENOMIC DNA]</scope>
    <source>
        <strain evidence="4 5">YIM 102482-1</strain>
    </source>
</reference>
<dbReference type="OrthoDB" id="4322031at2"/>
<dbReference type="Pfam" id="PF00583">
    <property type="entry name" value="Acetyltransf_1"/>
    <property type="match status" value="1"/>
</dbReference>
<accession>A0A3P3W0L8</accession>
<dbReference type="InterPro" id="IPR000182">
    <property type="entry name" value="GNAT_dom"/>
</dbReference>
<keyword evidence="2" id="KW-0012">Acyltransferase</keyword>
<dbReference type="Gene3D" id="3.40.630.30">
    <property type="match status" value="1"/>
</dbReference>
<dbReference type="RefSeq" id="WP_124968666.1">
    <property type="nucleotide sequence ID" value="NZ_RQVS01000001.1"/>
</dbReference>
<gene>
    <name evidence="4" type="ORF">EG850_00210</name>
</gene>
<evidence type="ECO:0000256" key="1">
    <source>
        <dbReference type="ARBA" id="ARBA00022679"/>
    </source>
</evidence>
<evidence type="ECO:0000259" key="3">
    <source>
        <dbReference type="PROSITE" id="PS51186"/>
    </source>
</evidence>
<dbReference type="PANTHER" id="PTHR43877">
    <property type="entry name" value="AMINOALKYLPHOSPHONATE N-ACETYLTRANSFERASE-RELATED-RELATED"/>
    <property type="match status" value="1"/>
</dbReference>
<proteinExistence type="predicted"/>
<dbReference type="CDD" id="cd04301">
    <property type="entry name" value="NAT_SF"/>
    <property type="match status" value="1"/>
</dbReference>
<protein>
    <submittedName>
        <fullName evidence="4">GNAT family N-acetyltransferase</fullName>
    </submittedName>
</protein>
<comment type="caution">
    <text evidence="4">The sequence shown here is derived from an EMBL/GenBank/DDBJ whole genome shotgun (WGS) entry which is preliminary data.</text>
</comment>
<dbReference type="InterPro" id="IPR016181">
    <property type="entry name" value="Acyl_CoA_acyltransferase"/>
</dbReference>
<keyword evidence="5" id="KW-1185">Reference proteome</keyword>